<feature type="compositionally biased region" description="Gly residues" evidence="1">
    <location>
        <begin position="168"/>
        <end position="179"/>
    </location>
</feature>
<feature type="compositionally biased region" description="Low complexity" evidence="1">
    <location>
        <begin position="28"/>
        <end position="38"/>
    </location>
</feature>
<evidence type="ECO:0000256" key="1">
    <source>
        <dbReference type="SAM" id="MobiDB-lite"/>
    </source>
</evidence>
<sequence>MNRHTMQTALGRVVRTTPTNLTKPQCPSARRTLSTTRSNRSDESENPSGREKSARAAAKLGQLVRPSPPTEFRRLNLDDSSGASAATAPRTGGGGPVDVRALGAKTTPAPGAKILNLRSLRAPGTTGRFAGAGARGGGAASGGEGPGLGRFANREGGGGGAPSRFGGSRPGGGGGGGARGGRRPGGSSRFGKRVFKPKPKEKKTDRLNDKPVDREWSAAEMQVLDRLDQGEYIRYNPQADLESLAGYGPALATDNTLGRVESALQAMRIMGGGRAFDNDPASTVATRAFSKRYYHDKEPVFVNTVGEKEWLEESLHTKLRGPLETVKEAVIETVIKGKYTAPEFKDLSDVTGLVANYQNRDASYRASHCQEFSEKLVSILPKAKAAPAAASK</sequence>
<reference evidence="2" key="1">
    <citation type="journal article" date="2023" name="Mol. Phylogenet. Evol.">
        <title>Genome-scale phylogeny and comparative genomics of the fungal order Sordariales.</title>
        <authorList>
            <person name="Hensen N."/>
            <person name="Bonometti L."/>
            <person name="Westerberg I."/>
            <person name="Brannstrom I.O."/>
            <person name="Guillou S."/>
            <person name="Cros-Aarteil S."/>
            <person name="Calhoun S."/>
            <person name="Haridas S."/>
            <person name="Kuo A."/>
            <person name="Mondo S."/>
            <person name="Pangilinan J."/>
            <person name="Riley R."/>
            <person name="LaButti K."/>
            <person name="Andreopoulos B."/>
            <person name="Lipzen A."/>
            <person name="Chen C."/>
            <person name="Yan M."/>
            <person name="Daum C."/>
            <person name="Ng V."/>
            <person name="Clum A."/>
            <person name="Steindorff A."/>
            <person name="Ohm R.A."/>
            <person name="Martin F."/>
            <person name="Silar P."/>
            <person name="Natvig D.O."/>
            <person name="Lalanne C."/>
            <person name="Gautier V."/>
            <person name="Ament-Velasquez S.L."/>
            <person name="Kruys A."/>
            <person name="Hutchinson M.I."/>
            <person name="Powell A.J."/>
            <person name="Barry K."/>
            <person name="Miller A.N."/>
            <person name="Grigoriev I.V."/>
            <person name="Debuchy R."/>
            <person name="Gladieux P."/>
            <person name="Hiltunen Thoren M."/>
            <person name="Johannesson H."/>
        </authorList>
    </citation>
    <scope>NUCLEOTIDE SEQUENCE</scope>
    <source>
        <strain evidence="2">PSN293</strain>
    </source>
</reference>
<keyword evidence="3" id="KW-1185">Reference proteome</keyword>
<organism evidence="2 3">
    <name type="scientific">Rhypophila decipiens</name>
    <dbReference type="NCBI Taxonomy" id="261697"/>
    <lineage>
        <taxon>Eukaryota</taxon>
        <taxon>Fungi</taxon>
        <taxon>Dikarya</taxon>
        <taxon>Ascomycota</taxon>
        <taxon>Pezizomycotina</taxon>
        <taxon>Sordariomycetes</taxon>
        <taxon>Sordariomycetidae</taxon>
        <taxon>Sordariales</taxon>
        <taxon>Naviculisporaceae</taxon>
        <taxon>Rhypophila</taxon>
    </lineage>
</organism>
<comment type="caution">
    <text evidence="2">The sequence shown here is derived from an EMBL/GenBank/DDBJ whole genome shotgun (WGS) entry which is preliminary data.</text>
</comment>
<evidence type="ECO:0000313" key="3">
    <source>
        <dbReference type="Proteomes" id="UP001301769"/>
    </source>
</evidence>
<feature type="compositionally biased region" description="Basic residues" evidence="1">
    <location>
        <begin position="190"/>
        <end position="201"/>
    </location>
</feature>
<proteinExistence type="predicted"/>
<feature type="compositionally biased region" description="Low complexity" evidence="1">
    <location>
        <begin position="121"/>
        <end position="132"/>
    </location>
</feature>
<feature type="compositionally biased region" description="Polar residues" evidence="1">
    <location>
        <begin position="16"/>
        <end position="25"/>
    </location>
</feature>
<evidence type="ECO:0000313" key="2">
    <source>
        <dbReference type="EMBL" id="KAK4217050.1"/>
    </source>
</evidence>
<protein>
    <submittedName>
        <fullName evidence="2">Uncharacterized protein</fullName>
    </submittedName>
</protein>
<reference evidence="2" key="2">
    <citation type="submission" date="2023-05" db="EMBL/GenBank/DDBJ databases">
        <authorList>
            <consortium name="Lawrence Berkeley National Laboratory"/>
            <person name="Steindorff A."/>
            <person name="Hensen N."/>
            <person name="Bonometti L."/>
            <person name="Westerberg I."/>
            <person name="Brannstrom I.O."/>
            <person name="Guillou S."/>
            <person name="Cros-Aarteil S."/>
            <person name="Calhoun S."/>
            <person name="Haridas S."/>
            <person name="Kuo A."/>
            <person name="Mondo S."/>
            <person name="Pangilinan J."/>
            <person name="Riley R."/>
            <person name="Labutti K."/>
            <person name="Andreopoulos B."/>
            <person name="Lipzen A."/>
            <person name="Chen C."/>
            <person name="Yanf M."/>
            <person name="Daum C."/>
            <person name="Ng V."/>
            <person name="Clum A."/>
            <person name="Ohm R."/>
            <person name="Martin F."/>
            <person name="Silar P."/>
            <person name="Natvig D."/>
            <person name="Lalanne C."/>
            <person name="Gautier V."/>
            <person name="Ament-Velasquez S.L."/>
            <person name="Kruys A."/>
            <person name="Hutchinson M.I."/>
            <person name="Powell A.J."/>
            <person name="Barry K."/>
            <person name="Miller A.N."/>
            <person name="Grigoriev I.V."/>
            <person name="Debuchy R."/>
            <person name="Gladieux P."/>
            <person name="Thoren M.H."/>
            <person name="Johannesson H."/>
        </authorList>
    </citation>
    <scope>NUCLEOTIDE SEQUENCE</scope>
    <source>
        <strain evidence="2">PSN293</strain>
    </source>
</reference>
<feature type="compositionally biased region" description="Gly residues" evidence="1">
    <location>
        <begin position="133"/>
        <end position="148"/>
    </location>
</feature>
<dbReference type="Proteomes" id="UP001301769">
    <property type="component" value="Unassembled WGS sequence"/>
</dbReference>
<dbReference type="EMBL" id="MU858063">
    <property type="protein sequence ID" value="KAK4217050.1"/>
    <property type="molecule type" value="Genomic_DNA"/>
</dbReference>
<accession>A0AAN6YEC3</accession>
<feature type="compositionally biased region" description="Basic and acidic residues" evidence="1">
    <location>
        <begin position="39"/>
        <end position="54"/>
    </location>
</feature>
<name>A0AAN6YEC3_9PEZI</name>
<feature type="compositionally biased region" description="Low complexity" evidence="1">
    <location>
        <begin position="80"/>
        <end position="90"/>
    </location>
</feature>
<gene>
    <name evidence="2" type="ORF">QBC37DRAFT_415871</name>
</gene>
<dbReference type="AlphaFoldDB" id="A0AAN6YEC3"/>
<feature type="region of interest" description="Disordered" evidence="1">
    <location>
        <begin position="1"/>
        <end position="209"/>
    </location>
</feature>